<dbReference type="InterPro" id="IPR044993">
    <property type="entry name" value="BXL"/>
</dbReference>
<comment type="similarity">
    <text evidence="1">Belongs to the glycosyl hydrolase 3 family.</text>
</comment>
<comment type="caution">
    <text evidence="5">The sequence shown here is derived from an EMBL/GenBank/DDBJ whole genome shotgun (WGS) entry which is preliminary data.</text>
</comment>
<keyword evidence="2" id="KW-0378">Hydrolase</keyword>
<keyword evidence="6" id="KW-1185">Reference proteome</keyword>
<protein>
    <submittedName>
        <fullName evidence="5">Glucan-beta-glucosidase</fullName>
    </submittedName>
</protein>
<evidence type="ECO:0000313" key="5">
    <source>
        <dbReference type="EMBL" id="KOO22760.1"/>
    </source>
</evidence>
<feature type="compositionally biased region" description="Acidic residues" evidence="3">
    <location>
        <begin position="918"/>
        <end position="927"/>
    </location>
</feature>
<dbReference type="EMBL" id="JWZX01003253">
    <property type="protein sequence ID" value="KOO22760.1"/>
    <property type="molecule type" value="Genomic_DNA"/>
</dbReference>
<accession>A0A0M0J8F4</accession>
<dbReference type="GO" id="GO:0045493">
    <property type="term" value="P:xylan catabolic process"/>
    <property type="evidence" value="ECO:0007669"/>
    <property type="project" value="InterPro"/>
</dbReference>
<sequence length="1315" mass="140198">MLTPGYSCLPPHDVYAFCNVSLAESTRLDDLIGKLTTTELIGQLFMDADLAFGNTTYPNSSKGDLKSTSVPRLGIAQFSHLGQGSVYRGASNGCNLNCCTGGKPPCIFDRPYATVFPQGTGFAASFDTKLVFEAAVAIADESRSFQRYVSNRTVEYRSGASSVINIARDPRWGRVPETYGECPTLTGKLAVAFNKGLMGFASATSREPPSVLKLLPVMRHFAAYAGPERTRFSFNARVNEKDLELTYLPAWRRLVREGALVGVMSAISALNGVPGIAHRTLLTHVLRDTWLYEGFVLSDCDTFPSLLPDTFPSWDWAGSAEQAAADALGAGNDINCGPGFGALLNATRLGFVNRSVIALAARRVLRMRMRVGDLQPPQTDPWWEHAPPLSVVGSPEHGAIVDALVAGGTTLLHHTPGTLPIGPPIFGSKARTRARGADTGSVAAAEPTASYTIALIGPSADDVSIQAHTYHGTPSEWISLRTAMEAELGGRATLTFAPGCAIDSPETSGFAAALALAQTADAVVYAAPMVLPPNLAALLCLALTSSPPKVHTTTPSARRPFPTKTPRAATLQLSALGRSEDANTRRARVMASAANNVTTAPPELAPFIETLANQLPSAWASLPEALRKFLPDYEPDEALAGKDMAAKAAAEEAEAAAQKVLAMRAKRMGAESVMAVETSKKEQHNNILTTYGADYGAEAPAPTREYSSSYGVDAGAGAGASAGGSTRQGGPPIDEERRNRSPGLQRNFYDAPPSDQGSATPYGVDYGLPPGTQFGAETPLEGQARERAMAAFKARAGSESPADVSARVLSIRTMYSALNVPVDASMTRWTDAELGEYFASGGLNRPGMPKPQPGQAPEAAPYVPPPIDQDRRSRSPGLSRNFYEIPTADFKRPHGGSWHWPGPKGTDDDPEASPGPEAEAEAPEDNAPEPPKKEKKDWDAEKAKKDAAWEAKKAPEKAPVPVAAAPASSEETGRAQVLVVVSDHGSGTSTFGKALQTHPCMFDLGETFTANYPWSSTKNLKACGESQDRSAIFDAESGLLLRKSNDQLSSKFASSFDDKEIQVGSKAADGADPSLYANLPYDLGEYFVRMRDLICKNVPEKMCAPSECSITVKMFPQFFDGTTGGFSDADDKPSECTIARNDAALKAWKKELASMTANPKVATLALIRYERDRQFSTFHRFTAPGTKFDCSFPRKPYDFAVVANQVADGHIQIENCWTGAAGAAECLKNALSLVGLTPELMGDKGTTLMTGGTKESISSKASSCSTDPDATFVSEKNDEVKMIHGELTTFYYVKMVANVDEDEAVASPSPEAREA</sequence>
<evidence type="ECO:0000259" key="4">
    <source>
        <dbReference type="Pfam" id="PF00933"/>
    </source>
</evidence>
<dbReference type="OrthoDB" id="47059at2759"/>
<gene>
    <name evidence="5" type="ORF">Ctob_000631</name>
</gene>
<proteinExistence type="inferred from homology"/>
<dbReference type="GO" id="GO:0046556">
    <property type="term" value="F:alpha-L-arabinofuranosidase activity"/>
    <property type="evidence" value="ECO:0007669"/>
    <property type="project" value="TreeGrafter"/>
</dbReference>
<reference evidence="6" key="1">
    <citation type="journal article" date="2015" name="PLoS Genet.">
        <title>Genome Sequence and Transcriptome Analyses of Chrysochromulina tobin: Metabolic Tools for Enhanced Algal Fitness in the Prominent Order Prymnesiales (Haptophyceae).</title>
        <authorList>
            <person name="Hovde B.T."/>
            <person name="Deodato C.R."/>
            <person name="Hunsperger H.M."/>
            <person name="Ryken S.A."/>
            <person name="Yost W."/>
            <person name="Jha R.K."/>
            <person name="Patterson J."/>
            <person name="Monnat R.J. Jr."/>
            <person name="Barlow S.B."/>
            <person name="Starkenburg S.R."/>
            <person name="Cattolico R.A."/>
        </authorList>
    </citation>
    <scope>NUCLEOTIDE SEQUENCE</scope>
    <source>
        <strain evidence="6">CCMP291</strain>
    </source>
</reference>
<feature type="region of interest" description="Disordered" evidence="3">
    <location>
        <begin position="842"/>
        <end position="960"/>
    </location>
</feature>
<dbReference type="Proteomes" id="UP000037460">
    <property type="component" value="Unassembled WGS sequence"/>
</dbReference>
<organism evidence="5 6">
    <name type="scientific">Chrysochromulina tobinii</name>
    <dbReference type="NCBI Taxonomy" id="1460289"/>
    <lineage>
        <taxon>Eukaryota</taxon>
        <taxon>Haptista</taxon>
        <taxon>Haptophyta</taxon>
        <taxon>Prymnesiophyceae</taxon>
        <taxon>Prymnesiales</taxon>
        <taxon>Chrysochromulinaceae</taxon>
        <taxon>Chrysochromulina</taxon>
    </lineage>
</organism>
<evidence type="ECO:0000256" key="3">
    <source>
        <dbReference type="SAM" id="MobiDB-lite"/>
    </source>
</evidence>
<dbReference type="Pfam" id="PF00933">
    <property type="entry name" value="Glyco_hydro_3"/>
    <property type="match status" value="1"/>
</dbReference>
<feature type="domain" description="Glycoside hydrolase family 3 N-terminal" evidence="4">
    <location>
        <begin position="113"/>
        <end position="366"/>
    </location>
</feature>
<dbReference type="InterPro" id="IPR036881">
    <property type="entry name" value="Glyco_hydro_3_C_sf"/>
</dbReference>
<evidence type="ECO:0000313" key="6">
    <source>
        <dbReference type="Proteomes" id="UP000037460"/>
    </source>
</evidence>
<dbReference type="Gene3D" id="3.20.20.300">
    <property type="entry name" value="Glycoside hydrolase, family 3, N-terminal domain"/>
    <property type="match status" value="1"/>
</dbReference>
<dbReference type="PANTHER" id="PTHR42721:SF3">
    <property type="entry name" value="BETA-D-XYLOSIDASE 5-RELATED"/>
    <property type="match status" value="1"/>
</dbReference>
<dbReference type="GO" id="GO:0031222">
    <property type="term" value="P:arabinan catabolic process"/>
    <property type="evidence" value="ECO:0007669"/>
    <property type="project" value="TreeGrafter"/>
</dbReference>
<dbReference type="InterPro" id="IPR036962">
    <property type="entry name" value="Glyco_hydro_3_N_sf"/>
</dbReference>
<dbReference type="InterPro" id="IPR001764">
    <property type="entry name" value="Glyco_hydro_3_N"/>
</dbReference>
<dbReference type="PANTHER" id="PTHR42721">
    <property type="entry name" value="SUGAR HYDROLASE-RELATED"/>
    <property type="match status" value="1"/>
</dbReference>
<evidence type="ECO:0000256" key="1">
    <source>
        <dbReference type="ARBA" id="ARBA00005336"/>
    </source>
</evidence>
<feature type="compositionally biased region" description="Basic and acidic residues" evidence="3">
    <location>
        <begin position="930"/>
        <end position="956"/>
    </location>
</feature>
<dbReference type="InterPro" id="IPR017853">
    <property type="entry name" value="GH"/>
</dbReference>
<dbReference type="GO" id="GO:0009044">
    <property type="term" value="F:xylan 1,4-beta-xylosidase activity"/>
    <property type="evidence" value="ECO:0007669"/>
    <property type="project" value="InterPro"/>
</dbReference>
<dbReference type="Gene3D" id="3.40.50.1700">
    <property type="entry name" value="Glycoside hydrolase family 3 C-terminal domain"/>
    <property type="match status" value="1"/>
</dbReference>
<evidence type="ECO:0000256" key="2">
    <source>
        <dbReference type="ARBA" id="ARBA00022801"/>
    </source>
</evidence>
<dbReference type="SUPFAM" id="SSF51445">
    <property type="entry name" value="(Trans)glycosidases"/>
    <property type="match status" value="1"/>
</dbReference>
<feature type="region of interest" description="Disordered" evidence="3">
    <location>
        <begin position="717"/>
        <end position="774"/>
    </location>
</feature>
<name>A0A0M0J8F4_9EUKA</name>